<organism evidence="12 13">
    <name type="scientific">Candidatus Magnetominusculus xianensis</name>
    <dbReference type="NCBI Taxonomy" id="1748249"/>
    <lineage>
        <taxon>Bacteria</taxon>
        <taxon>Pseudomonadati</taxon>
        <taxon>Nitrospirota</taxon>
        <taxon>Nitrospiria</taxon>
        <taxon>Nitrospirales</taxon>
        <taxon>Nitrospiraceae</taxon>
        <taxon>Candidatus Magnetominusculus</taxon>
    </lineage>
</organism>
<evidence type="ECO:0000256" key="4">
    <source>
        <dbReference type="ARBA" id="ARBA00022692"/>
    </source>
</evidence>
<protein>
    <submittedName>
        <fullName evidence="12">Cytochrome CBB3</fullName>
    </submittedName>
</protein>
<keyword evidence="5" id="KW-0479">Metal-binding</keyword>
<comment type="caution">
    <text evidence="12">The sequence shown here is derived from an EMBL/GenBank/DDBJ whole genome shotgun (WGS) entry which is preliminary data.</text>
</comment>
<evidence type="ECO:0000256" key="1">
    <source>
        <dbReference type="ARBA" id="ARBA00004141"/>
    </source>
</evidence>
<evidence type="ECO:0000256" key="6">
    <source>
        <dbReference type="ARBA" id="ARBA00022982"/>
    </source>
</evidence>
<accession>A0ABR5SEY1</accession>
<feature type="transmembrane region" description="Helical" evidence="10">
    <location>
        <begin position="12"/>
        <end position="33"/>
    </location>
</feature>
<evidence type="ECO:0000256" key="7">
    <source>
        <dbReference type="ARBA" id="ARBA00022989"/>
    </source>
</evidence>
<dbReference type="InterPro" id="IPR036150">
    <property type="entry name" value="Cyt_b/b6_C_sf"/>
</dbReference>
<keyword evidence="4 10" id="KW-0812">Transmembrane</keyword>
<keyword evidence="6" id="KW-0249">Electron transport</keyword>
<dbReference type="PROSITE" id="PS51003">
    <property type="entry name" value="CYTB_CTER"/>
    <property type="match status" value="1"/>
</dbReference>
<feature type="domain" description="Cytochrome b/b6 C-terminal region profile" evidence="11">
    <location>
        <begin position="1"/>
        <end position="123"/>
    </location>
</feature>
<dbReference type="Gene3D" id="1.20.810.10">
    <property type="entry name" value="Cytochrome Bc1 Complex, Chain C"/>
    <property type="match status" value="1"/>
</dbReference>
<dbReference type="EMBL" id="LNQR01000074">
    <property type="protein sequence ID" value="KWT83680.1"/>
    <property type="molecule type" value="Genomic_DNA"/>
</dbReference>
<sequence length="123" mass="14253">MDKEKKFYPDYLVWILSVVIMIVMLTVVLAMSFPKEMGRRISFSAPFSPKPEWFFLWFFEILKYFPGNFAFIGAVVLPILFIVTLIMIPFTDTGRYGRLKAAVAIGLIYFAFILFTVLPALDY</sequence>
<evidence type="ECO:0000313" key="12">
    <source>
        <dbReference type="EMBL" id="KWT83680.1"/>
    </source>
</evidence>
<evidence type="ECO:0000256" key="10">
    <source>
        <dbReference type="SAM" id="Phobius"/>
    </source>
</evidence>
<dbReference type="InterPro" id="IPR005798">
    <property type="entry name" value="Cyt_b/b6_C"/>
</dbReference>
<proteinExistence type="predicted"/>
<keyword evidence="7 10" id="KW-1133">Transmembrane helix</keyword>
<keyword evidence="13" id="KW-1185">Reference proteome</keyword>
<evidence type="ECO:0000256" key="3">
    <source>
        <dbReference type="ARBA" id="ARBA00022617"/>
    </source>
</evidence>
<dbReference type="RefSeq" id="WP_085052734.1">
    <property type="nucleotide sequence ID" value="NZ_LNQR01000074.1"/>
</dbReference>
<keyword evidence="8" id="KW-0408">Iron</keyword>
<evidence type="ECO:0000313" key="13">
    <source>
        <dbReference type="Proteomes" id="UP000060487"/>
    </source>
</evidence>
<evidence type="ECO:0000256" key="5">
    <source>
        <dbReference type="ARBA" id="ARBA00022723"/>
    </source>
</evidence>
<feature type="transmembrane region" description="Helical" evidence="10">
    <location>
        <begin position="69"/>
        <end position="90"/>
    </location>
</feature>
<keyword evidence="9 10" id="KW-0472">Membrane</keyword>
<reference evidence="12 13" key="1">
    <citation type="submission" date="2015-11" db="EMBL/GenBank/DDBJ databases">
        <authorList>
            <person name="Lin W."/>
        </authorList>
    </citation>
    <scope>NUCLEOTIDE SEQUENCE [LARGE SCALE GENOMIC DNA]</scope>
    <source>
        <strain evidence="12 13">HCH-1</strain>
    </source>
</reference>
<evidence type="ECO:0000259" key="11">
    <source>
        <dbReference type="PROSITE" id="PS51003"/>
    </source>
</evidence>
<dbReference type="InterPro" id="IPR027387">
    <property type="entry name" value="Cytb/b6-like_sf"/>
</dbReference>
<feature type="transmembrane region" description="Helical" evidence="10">
    <location>
        <begin position="102"/>
        <end position="121"/>
    </location>
</feature>
<evidence type="ECO:0000256" key="2">
    <source>
        <dbReference type="ARBA" id="ARBA00022448"/>
    </source>
</evidence>
<dbReference type="Proteomes" id="UP000060487">
    <property type="component" value="Unassembled WGS sequence"/>
</dbReference>
<dbReference type="SUPFAM" id="SSF81648">
    <property type="entry name" value="a domain/subunit of cytochrome bc1 complex (Ubiquinol-cytochrome c reductase)"/>
    <property type="match status" value="1"/>
</dbReference>
<keyword evidence="2" id="KW-0813">Transport</keyword>
<name>A0ABR5SEY1_9BACT</name>
<evidence type="ECO:0000256" key="8">
    <source>
        <dbReference type="ARBA" id="ARBA00023004"/>
    </source>
</evidence>
<gene>
    <name evidence="12" type="ORF">ASN18_2131</name>
</gene>
<keyword evidence="3" id="KW-0349">Heme</keyword>
<comment type="subcellular location">
    <subcellularLocation>
        <location evidence="1">Membrane</location>
        <topology evidence="1">Multi-pass membrane protein</topology>
    </subcellularLocation>
</comment>
<dbReference type="Pfam" id="PF00032">
    <property type="entry name" value="Cytochrom_B_C"/>
    <property type="match status" value="1"/>
</dbReference>
<evidence type="ECO:0000256" key="9">
    <source>
        <dbReference type="ARBA" id="ARBA00023136"/>
    </source>
</evidence>